<accession>A0A9J6AFF0</accession>
<evidence type="ECO:0000313" key="2">
    <source>
        <dbReference type="Proteomes" id="UP000824120"/>
    </source>
</evidence>
<keyword evidence="2" id="KW-1185">Reference proteome</keyword>
<organism evidence="1 2">
    <name type="scientific">Solanum commersonii</name>
    <name type="common">Commerson's wild potato</name>
    <name type="synonym">Commerson's nightshade</name>
    <dbReference type="NCBI Taxonomy" id="4109"/>
    <lineage>
        <taxon>Eukaryota</taxon>
        <taxon>Viridiplantae</taxon>
        <taxon>Streptophyta</taxon>
        <taxon>Embryophyta</taxon>
        <taxon>Tracheophyta</taxon>
        <taxon>Spermatophyta</taxon>
        <taxon>Magnoliopsida</taxon>
        <taxon>eudicotyledons</taxon>
        <taxon>Gunneridae</taxon>
        <taxon>Pentapetalae</taxon>
        <taxon>asterids</taxon>
        <taxon>lamiids</taxon>
        <taxon>Solanales</taxon>
        <taxon>Solanaceae</taxon>
        <taxon>Solanoideae</taxon>
        <taxon>Solaneae</taxon>
        <taxon>Solanum</taxon>
    </lineage>
</organism>
<evidence type="ECO:0000313" key="1">
    <source>
        <dbReference type="EMBL" id="KAG5622834.1"/>
    </source>
</evidence>
<comment type="caution">
    <text evidence="1">The sequence shown here is derived from an EMBL/GenBank/DDBJ whole genome shotgun (WGS) entry which is preliminary data.</text>
</comment>
<sequence>MNPLLIQIPPVSAPSSRLTVNVGAGIRVSTEGETSKKLRHERRRKIKRLRRSTLTSSRAIFLSQALGRA</sequence>
<name>A0A9J6AFF0_SOLCO</name>
<proteinExistence type="predicted"/>
<dbReference type="Proteomes" id="UP000824120">
    <property type="component" value="Chromosome 2"/>
</dbReference>
<dbReference type="AlphaFoldDB" id="A0A9J6AFF0"/>
<reference evidence="1 2" key="1">
    <citation type="submission" date="2020-09" db="EMBL/GenBank/DDBJ databases">
        <title>De no assembly of potato wild relative species, Solanum commersonii.</title>
        <authorList>
            <person name="Cho K."/>
        </authorList>
    </citation>
    <scope>NUCLEOTIDE SEQUENCE [LARGE SCALE GENOMIC DNA]</scope>
    <source>
        <strain evidence="1">LZ3.2</strain>
        <tissue evidence="1">Leaf</tissue>
    </source>
</reference>
<protein>
    <submittedName>
        <fullName evidence="1">Uncharacterized protein</fullName>
    </submittedName>
</protein>
<gene>
    <name evidence="1" type="ORF">H5410_008052</name>
</gene>
<dbReference type="EMBL" id="JACXVP010000002">
    <property type="protein sequence ID" value="KAG5622834.1"/>
    <property type="molecule type" value="Genomic_DNA"/>
</dbReference>